<name>A0ACB8LF67_CITSI</name>
<keyword evidence="2" id="KW-1185">Reference proteome</keyword>
<comment type="caution">
    <text evidence="1">The sequence shown here is derived from an EMBL/GenBank/DDBJ whole genome shotgun (WGS) entry which is preliminary data.</text>
</comment>
<accession>A0ACB8LF67</accession>
<evidence type="ECO:0000313" key="1">
    <source>
        <dbReference type="EMBL" id="KAH9772076.1"/>
    </source>
</evidence>
<proteinExistence type="predicted"/>
<sequence length="368" mass="41280">MAVNSSTHRALPLNRPVQLRFRLSPAFFYYRTSSRPLFSSDAPNLRLVSVRAHKAGSDGFSNKKSVNLTDSEAPIGSSRSSTSSAIDFLTLCHSLKTTKRKGWINHGIKGPESIADHMYRMALMALIAGDIPGVDRERCIKIAIVHDIAEAWDFEENGWIGCEEYGNAIEVFLGNAYVSLGIYRILEAAIVGDITPSDGVPKEVKSRMEQEALNEMCKVLGGGMRAEEIQELWAEYENNASIEANLVKDFDKVEMILQALEYEMGKLLDEFSAYMFCFCGFFVVFLICYYNVMTEHGKVLDEFFLSTAGKFQTEIGKRWAAEINSRRNSRSTTDFLSRSNPKGASIGDYWIRKAVKIWKFNIAASISC</sequence>
<dbReference type="EMBL" id="CM039173">
    <property type="protein sequence ID" value="KAH9772076.1"/>
    <property type="molecule type" value="Genomic_DNA"/>
</dbReference>
<protein>
    <submittedName>
        <fullName evidence="1">5'-deoxynucleotidase</fullName>
    </submittedName>
</protein>
<evidence type="ECO:0000313" key="2">
    <source>
        <dbReference type="Proteomes" id="UP000829398"/>
    </source>
</evidence>
<dbReference type="Proteomes" id="UP000829398">
    <property type="component" value="Chromosome 4"/>
</dbReference>
<organism evidence="1 2">
    <name type="scientific">Citrus sinensis</name>
    <name type="common">Sweet orange</name>
    <name type="synonym">Citrus aurantium var. sinensis</name>
    <dbReference type="NCBI Taxonomy" id="2711"/>
    <lineage>
        <taxon>Eukaryota</taxon>
        <taxon>Viridiplantae</taxon>
        <taxon>Streptophyta</taxon>
        <taxon>Embryophyta</taxon>
        <taxon>Tracheophyta</taxon>
        <taxon>Spermatophyta</taxon>
        <taxon>Magnoliopsida</taxon>
        <taxon>eudicotyledons</taxon>
        <taxon>Gunneridae</taxon>
        <taxon>Pentapetalae</taxon>
        <taxon>rosids</taxon>
        <taxon>malvids</taxon>
        <taxon>Sapindales</taxon>
        <taxon>Rutaceae</taxon>
        <taxon>Aurantioideae</taxon>
        <taxon>Citrus</taxon>
    </lineage>
</organism>
<reference evidence="2" key="1">
    <citation type="journal article" date="2023" name="Hortic. Res.">
        <title>A chromosome-level phased genome enabling allele-level studies in sweet orange: a case study on citrus Huanglongbing tolerance.</title>
        <authorList>
            <person name="Wu B."/>
            <person name="Yu Q."/>
            <person name="Deng Z."/>
            <person name="Duan Y."/>
            <person name="Luo F."/>
            <person name="Gmitter F. Jr."/>
        </authorList>
    </citation>
    <scope>NUCLEOTIDE SEQUENCE [LARGE SCALE GENOMIC DNA]</scope>
    <source>
        <strain evidence="2">cv. Valencia</strain>
    </source>
</reference>
<gene>
    <name evidence="1" type="ORF">KPL71_012912</name>
</gene>